<dbReference type="GO" id="GO:0047617">
    <property type="term" value="F:fatty acyl-CoA hydrolase activity"/>
    <property type="evidence" value="ECO:0007669"/>
    <property type="project" value="InterPro"/>
</dbReference>
<keyword evidence="5" id="KW-1185">Reference proteome</keyword>
<dbReference type="InterPro" id="IPR029069">
    <property type="entry name" value="HotDog_dom_sf"/>
</dbReference>
<dbReference type="RefSeq" id="WP_066516409.1">
    <property type="nucleotide sequence ID" value="NZ_AP017656.1"/>
</dbReference>
<evidence type="ECO:0000256" key="2">
    <source>
        <dbReference type="ARBA" id="ARBA00022801"/>
    </source>
</evidence>
<evidence type="ECO:0000259" key="3">
    <source>
        <dbReference type="Pfam" id="PF03061"/>
    </source>
</evidence>
<dbReference type="SUPFAM" id="SSF54637">
    <property type="entry name" value="Thioesterase/thiol ester dehydrase-isomerase"/>
    <property type="match status" value="1"/>
</dbReference>
<dbReference type="KEGG" id="sclo:SCLO_2002440"/>
<geneLocation type="plasmid" evidence="5">
    <name>psclo_2 dna</name>
</geneLocation>
<feature type="domain" description="Thioesterase" evidence="3">
    <location>
        <begin position="62"/>
        <end position="133"/>
    </location>
</feature>
<dbReference type="EMBL" id="AP017656">
    <property type="protein sequence ID" value="BAV66577.1"/>
    <property type="molecule type" value="Genomic_DNA"/>
</dbReference>
<protein>
    <recommendedName>
        <fullName evidence="3">Thioesterase domain-containing protein</fullName>
    </recommendedName>
</protein>
<dbReference type="NCBIfam" id="TIGR00369">
    <property type="entry name" value="unchar_dom_1"/>
    <property type="match status" value="1"/>
</dbReference>
<dbReference type="CDD" id="cd03443">
    <property type="entry name" value="PaaI_thioesterase"/>
    <property type="match status" value="1"/>
</dbReference>
<gene>
    <name evidence="4" type="ORF">SCLO_2002440</name>
</gene>
<dbReference type="Proteomes" id="UP000218272">
    <property type="component" value="Plasmid pSCLO_2"/>
</dbReference>
<dbReference type="InterPro" id="IPR006683">
    <property type="entry name" value="Thioestr_dom"/>
</dbReference>
<dbReference type="InterPro" id="IPR039298">
    <property type="entry name" value="ACOT13"/>
</dbReference>
<comment type="similarity">
    <text evidence="1">Belongs to the thioesterase PaaI family.</text>
</comment>
<accession>A0A1E1F7V9</accession>
<dbReference type="AlphaFoldDB" id="A0A1E1F7V9"/>
<keyword evidence="2" id="KW-0378">Hydrolase</keyword>
<proteinExistence type="inferred from homology"/>
<dbReference type="Gene3D" id="3.10.129.10">
    <property type="entry name" value="Hotdog Thioesterase"/>
    <property type="match status" value="1"/>
</dbReference>
<dbReference type="InterPro" id="IPR003736">
    <property type="entry name" value="PAAI_dom"/>
</dbReference>
<dbReference type="OrthoDB" id="9813158at2"/>
<dbReference type="PANTHER" id="PTHR21660:SF1">
    <property type="entry name" value="ACYL-COENZYME A THIOESTERASE 13"/>
    <property type="match status" value="1"/>
</dbReference>
<evidence type="ECO:0000256" key="1">
    <source>
        <dbReference type="ARBA" id="ARBA00008324"/>
    </source>
</evidence>
<reference evidence="4 5" key="1">
    <citation type="submission" date="2016-10" db="EMBL/GenBank/DDBJ databases">
        <title>Complete Genome Sequence of the Nonylphenol-Degrading Bacterium Sphingobium cloacae JCM 10874T.</title>
        <authorList>
            <person name="Ootsuka M."/>
            <person name="Nishizawa T."/>
            <person name="Ohta H."/>
        </authorList>
    </citation>
    <scope>NUCLEOTIDE SEQUENCE [LARGE SCALE GENOMIC DNA]</scope>
    <source>
        <strain evidence="4 5">JCM 10874</strain>
        <plasmid evidence="5">psclo_2 dna</plasmid>
    </source>
</reference>
<dbReference type="Pfam" id="PF03061">
    <property type="entry name" value="4HBT"/>
    <property type="match status" value="1"/>
</dbReference>
<name>A0A1E1F7V9_9SPHN</name>
<keyword evidence="4" id="KW-0614">Plasmid</keyword>
<evidence type="ECO:0000313" key="4">
    <source>
        <dbReference type="EMBL" id="BAV66577.1"/>
    </source>
</evidence>
<organism evidence="4 5">
    <name type="scientific">Sphingobium cloacae</name>
    <dbReference type="NCBI Taxonomy" id="120107"/>
    <lineage>
        <taxon>Bacteria</taxon>
        <taxon>Pseudomonadati</taxon>
        <taxon>Pseudomonadota</taxon>
        <taxon>Alphaproteobacteria</taxon>
        <taxon>Sphingomonadales</taxon>
        <taxon>Sphingomonadaceae</taxon>
        <taxon>Sphingobium</taxon>
    </lineage>
</organism>
<dbReference type="PANTHER" id="PTHR21660">
    <property type="entry name" value="THIOESTERASE SUPERFAMILY MEMBER-RELATED"/>
    <property type="match status" value="1"/>
</dbReference>
<evidence type="ECO:0000313" key="5">
    <source>
        <dbReference type="Proteomes" id="UP000218272"/>
    </source>
</evidence>
<sequence>MVGENPSASPDGLAGAALQSALSIAPFHAWLGLRVEDVNDGVLHLSMPWRDEIVSNPRIPSVHGGVLASLIDLAGMYVLLTRTRAVSATASLHVDYHRPASGGPLHVHARVVKIGRTLSVADSEVRSPDGVLLASGRGSYLMRDGGIAA</sequence>